<keyword evidence="2" id="KW-1133">Transmembrane helix</keyword>
<protein>
    <submittedName>
        <fullName evidence="3">Uncharacterized protein</fullName>
    </submittedName>
</protein>
<organism evidence="3 4">
    <name type="scientific">Trypanosoma cruzi (strain CL Brener)</name>
    <dbReference type="NCBI Taxonomy" id="353153"/>
    <lineage>
        <taxon>Eukaryota</taxon>
        <taxon>Discoba</taxon>
        <taxon>Euglenozoa</taxon>
        <taxon>Kinetoplastea</taxon>
        <taxon>Metakinetoplastina</taxon>
        <taxon>Trypanosomatida</taxon>
        <taxon>Trypanosomatidae</taxon>
        <taxon>Trypanosoma</taxon>
        <taxon>Schizotrypanum</taxon>
    </lineage>
</organism>
<dbReference type="OMA" id="QDRYHAS"/>
<sequence>MLWNLLSSSVWYAFVYKYTNKNIYISPFFFPVCVFFFLFITIREHTRSKGVSTMRRSQKKVWGAVSCFFHATSQWLRRHQSGGSGVSNIDDFSKILSQAQKNSPGCGCSSDFFNGRFAGGSATIDPSMLQDMHRTLNQSLSPEVRDSMRAMMEGLKRGDGLPQMGVMAFGVGENERGKKVARGAKLAFDPNTGKVSKDFVEKQLEEDDPMLPKETVGDYHTEGAIEVEFEEDAKRHASAAAETISEAEVVLEETPAASMGNGNNAKNERV</sequence>
<dbReference type="KEGG" id="tcr:506311.30"/>
<comment type="caution">
    <text evidence="3">The sequence shown here is derived from an EMBL/GenBank/DDBJ whole genome shotgun (WGS) entry which is preliminary data.</text>
</comment>
<keyword evidence="2" id="KW-0812">Transmembrane</keyword>
<dbReference type="eggNOG" id="ENOG502S4GX">
    <property type="taxonomic scope" value="Eukaryota"/>
</dbReference>
<evidence type="ECO:0000313" key="3">
    <source>
        <dbReference type="EMBL" id="EAN83371.1"/>
    </source>
</evidence>
<proteinExistence type="predicted"/>
<feature type="transmembrane region" description="Helical" evidence="2">
    <location>
        <begin position="23"/>
        <end position="42"/>
    </location>
</feature>
<dbReference type="EMBL" id="AAHK01002071">
    <property type="protein sequence ID" value="EAN83371.1"/>
    <property type="molecule type" value="Genomic_DNA"/>
</dbReference>
<name>Q4CSW8_TRYCC</name>
<evidence type="ECO:0000256" key="1">
    <source>
        <dbReference type="SAM" id="MobiDB-lite"/>
    </source>
</evidence>
<feature type="region of interest" description="Disordered" evidence="1">
    <location>
        <begin position="251"/>
        <end position="270"/>
    </location>
</feature>
<keyword evidence="2" id="KW-0472">Membrane</keyword>
<feature type="compositionally biased region" description="Polar residues" evidence="1">
    <location>
        <begin position="260"/>
        <end position="270"/>
    </location>
</feature>
<accession>Q4CSW8</accession>
<dbReference type="InParanoid" id="Q4CSW8"/>
<keyword evidence="4" id="KW-1185">Reference proteome</keyword>
<dbReference type="Proteomes" id="UP000002296">
    <property type="component" value="Unassembled WGS sequence"/>
</dbReference>
<gene>
    <name evidence="3" type="ORF">Tc00.1047053506311.30</name>
</gene>
<reference evidence="3 4" key="1">
    <citation type="journal article" date="2005" name="Science">
        <title>The genome sequence of Trypanosoma cruzi, etiologic agent of Chagas disease.</title>
        <authorList>
            <person name="El-Sayed N.M."/>
            <person name="Myler P.J."/>
            <person name="Bartholomeu D.C."/>
            <person name="Nilsson D."/>
            <person name="Aggarwal G."/>
            <person name="Tran A.N."/>
            <person name="Ghedin E."/>
            <person name="Worthey E.A."/>
            <person name="Delcher A.L."/>
            <person name="Blandin G."/>
            <person name="Westenberger S.J."/>
            <person name="Caler E."/>
            <person name="Cerqueira G.C."/>
            <person name="Branche C."/>
            <person name="Haas B."/>
            <person name="Anupama A."/>
            <person name="Arner E."/>
            <person name="Aslund L."/>
            <person name="Attipoe P."/>
            <person name="Bontempi E."/>
            <person name="Bringaud F."/>
            <person name="Burton P."/>
            <person name="Cadag E."/>
            <person name="Campbell D.A."/>
            <person name="Carrington M."/>
            <person name="Crabtree J."/>
            <person name="Darban H."/>
            <person name="da Silveira J.F."/>
            <person name="de Jong P."/>
            <person name="Edwards K."/>
            <person name="Englund P.T."/>
            <person name="Fazelina G."/>
            <person name="Feldblyum T."/>
            <person name="Ferella M."/>
            <person name="Frasch A.C."/>
            <person name="Gull K."/>
            <person name="Horn D."/>
            <person name="Hou L."/>
            <person name="Huang Y."/>
            <person name="Kindlund E."/>
            <person name="Klingbeil M."/>
            <person name="Kluge S."/>
            <person name="Koo H."/>
            <person name="Lacerda D."/>
            <person name="Levin M.J."/>
            <person name="Lorenzi H."/>
            <person name="Louie T."/>
            <person name="Machado C.R."/>
            <person name="McCulloch R."/>
            <person name="McKenna A."/>
            <person name="Mizuno Y."/>
            <person name="Mottram J.C."/>
            <person name="Nelson S."/>
            <person name="Ochaya S."/>
            <person name="Osoegawa K."/>
            <person name="Pai G."/>
            <person name="Parsons M."/>
            <person name="Pentony M."/>
            <person name="Pettersson U."/>
            <person name="Pop M."/>
            <person name="Ramirez J.L."/>
            <person name="Rinta J."/>
            <person name="Robertson L."/>
            <person name="Salzberg S.L."/>
            <person name="Sanchez D.O."/>
            <person name="Seyler A."/>
            <person name="Sharma R."/>
            <person name="Shetty J."/>
            <person name="Simpson A.J."/>
            <person name="Sisk E."/>
            <person name="Tammi M.T."/>
            <person name="Tarleton R."/>
            <person name="Teixeira S."/>
            <person name="Van Aken S."/>
            <person name="Vogt C."/>
            <person name="Ward P.N."/>
            <person name="Wickstead B."/>
            <person name="Wortman J."/>
            <person name="White O."/>
            <person name="Fraser C.M."/>
            <person name="Stuart K.D."/>
            <person name="Andersson B."/>
        </authorList>
    </citation>
    <scope>NUCLEOTIDE SEQUENCE [LARGE SCALE GENOMIC DNA]</scope>
    <source>
        <strain evidence="3 4">CL Brener</strain>
    </source>
</reference>
<dbReference type="RefSeq" id="XP_805222.1">
    <property type="nucleotide sequence ID" value="XM_800129.1"/>
</dbReference>
<evidence type="ECO:0000256" key="2">
    <source>
        <dbReference type="SAM" id="Phobius"/>
    </source>
</evidence>
<dbReference type="GeneID" id="3534885"/>
<dbReference type="PaxDb" id="353153-Q4CSW8"/>
<dbReference type="AlphaFoldDB" id="Q4CSW8"/>
<evidence type="ECO:0000313" key="4">
    <source>
        <dbReference type="Proteomes" id="UP000002296"/>
    </source>
</evidence>